<reference evidence="4 5" key="1">
    <citation type="submission" date="2019-11" db="EMBL/GenBank/DDBJ databases">
        <authorList>
            <person name="Jiang L.-Q."/>
        </authorList>
    </citation>
    <scope>NUCLEOTIDE SEQUENCE [LARGE SCALE GENOMIC DNA]</scope>
    <source>
        <strain evidence="4 5">YIM 132087</strain>
    </source>
</reference>
<evidence type="ECO:0000259" key="3">
    <source>
        <dbReference type="Pfam" id="PF17886"/>
    </source>
</evidence>
<dbReference type="CDD" id="cd02035">
    <property type="entry name" value="ArsA"/>
    <property type="match status" value="1"/>
</dbReference>
<keyword evidence="5" id="KW-1185">Reference proteome</keyword>
<organism evidence="4 5">
    <name type="scientific">Nakamurella alba</name>
    <dbReference type="NCBI Taxonomy" id="2665158"/>
    <lineage>
        <taxon>Bacteria</taxon>
        <taxon>Bacillati</taxon>
        <taxon>Actinomycetota</taxon>
        <taxon>Actinomycetes</taxon>
        <taxon>Nakamurellales</taxon>
        <taxon>Nakamurellaceae</taxon>
        <taxon>Nakamurella</taxon>
    </lineage>
</organism>
<accession>A0A7K1FTA7</accession>
<dbReference type="InterPro" id="IPR027417">
    <property type="entry name" value="P-loop_NTPase"/>
</dbReference>
<dbReference type="Proteomes" id="UP000460221">
    <property type="component" value="Unassembled WGS sequence"/>
</dbReference>
<dbReference type="Gene3D" id="2.60.40.790">
    <property type="match status" value="1"/>
</dbReference>
<proteinExistence type="inferred from homology"/>
<feature type="domain" description="ArsA HSP20-like" evidence="3">
    <location>
        <begin position="334"/>
        <end position="395"/>
    </location>
</feature>
<dbReference type="EMBL" id="WLYK01000018">
    <property type="protein sequence ID" value="MTD17368.1"/>
    <property type="molecule type" value="Genomic_DNA"/>
</dbReference>
<evidence type="ECO:0000256" key="1">
    <source>
        <dbReference type="ARBA" id="ARBA00011040"/>
    </source>
</evidence>
<evidence type="ECO:0000313" key="4">
    <source>
        <dbReference type="EMBL" id="MTD17368.1"/>
    </source>
</evidence>
<dbReference type="InterPro" id="IPR008978">
    <property type="entry name" value="HSP20-like_chaperone"/>
</dbReference>
<gene>
    <name evidence="4" type="ORF">GIS00_25895</name>
</gene>
<evidence type="ECO:0000259" key="2">
    <source>
        <dbReference type="Pfam" id="PF02374"/>
    </source>
</evidence>
<comment type="caution">
    <text evidence="4">The sequence shown here is derived from an EMBL/GenBank/DDBJ whole genome shotgun (WGS) entry which is preliminary data.</text>
</comment>
<dbReference type="PANTHER" id="PTHR10803:SF3">
    <property type="entry name" value="ATPASE GET3"/>
    <property type="match status" value="1"/>
</dbReference>
<dbReference type="PANTHER" id="PTHR10803">
    <property type="entry name" value="ARSENICAL PUMP-DRIVING ATPASE ARSENITE-TRANSLOCATING ATPASE"/>
    <property type="match status" value="1"/>
</dbReference>
<feature type="domain" description="ArsA/GET3 Anion-transporting ATPase-like" evidence="2">
    <location>
        <begin position="8"/>
        <end position="311"/>
    </location>
</feature>
<dbReference type="AlphaFoldDB" id="A0A7K1FTA7"/>
<name>A0A7K1FTA7_9ACTN</name>
<dbReference type="InterPro" id="IPR025723">
    <property type="entry name" value="ArsA/GET3_ATPase-like"/>
</dbReference>
<protein>
    <submittedName>
        <fullName evidence="4">TRC40/GET3/ArsA family transport-energizing ATPase</fullName>
    </submittedName>
</protein>
<dbReference type="NCBIfam" id="TIGR00345">
    <property type="entry name" value="GET3_arsA_TRC40"/>
    <property type="match status" value="1"/>
</dbReference>
<dbReference type="Pfam" id="PF17886">
    <property type="entry name" value="ArsA_HSP20"/>
    <property type="match status" value="1"/>
</dbReference>
<dbReference type="GO" id="GO:0005524">
    <property type="term" value="F:ATP binding"/>
    <property type="evidence" value="ECO:0007669"/>
    <property type="project" value="InterPro"/>
</dbReference>
<dbReference type="GO" id="GO:0016887">
    <property type="term" value="F:ATP hydrolysis activity"/>
    <property type="evidence" value="ECO:0007669"/>
    <property type="project" value="InterPro"/>
</dbReference>
<dbReference type="Gene3D" id="3.40.50.300">
    <property type="entry name" value="P-loop containing nucleotide triphosphate hydrolases"/>
    <property type="match status" value="1"/>
</dbReference>
<comment type="similarity">
    <text evidence="1">Belongs to the arsA ATPase family.</text>
</comment>
<sequence>MGGTTAPRVVLHTGKGGVGKSTVAAMTAVAAAGHGHRVLLLSTDPAHSAADVLDLPLRADPTPVPGVPGLCAAQVDVRGRFEQAWSAVRGYLVGVLAAQGIGEVQADELTVVPGAEEVVALLELKRHLDSGEHDLVVVDCAPTGETLRLLAVPETLAFYGSRLLGGPARLLRGLAAGLAGLTGGSRSGPSGEVRDALADLLGDLAAVRDLLTDAARGATRIVLTPERVVVAEARRLRTALALHGYPVDGIVVNRVLPDGPHGELVSGWQRSQAAGLEQVTESFADLPQHRVPWAAAEPVGVPALTALAAQVFAGEDPAAPRATAPGPRTTEAPGGWELRWSLPLAERGQVHLGRSGDDLVVTVGPHRRRLTLPSLLQRCRTDGARFEGDDLVVRFVPDPERWPEALAPVAEMVAGR</sequence>
<dbReference type="InterPro" id="IPR016300">
    <property type="entry name" value="ATPase_ArsA/GET3"/>
</dbReference>
<dbReference type="RefSeq" id="WP_322098460.1">
    <property type="nucleotide sequence ID" value="NZ_WLYK01000018.1"/>
</dbReference>
<dbReference type="Pfam" id="PF02374">
    <property type="entry name" value="ArsA_ATPase"/>
    <property type="match status" value="1"/>
</dbReference>
<evidence type="ECO:0000313" key="5">
    <source>
        <dbReference type="Proteomes" id="UP000460221"/>
    </source>
</evidence>
<dbReference type="InterPro" id="IPR040612">
    <property type="entry name" value="ArsA_HSP20-like"/>
</dbReference>
<dbReference type="SUPFAM" id="SSF52540">
    <property type="entry name" value="P-loop containing nucleoside triphosphate hydrolases"/>
    <property type="match status" value="1"/>
</dbReference>